<gene>
    <name evidence="1" type="ORF">GYMLUDRAFT_43823</name>
</gene>
<dbReference type="AlphaFoldDB" id="A0A0D0CWM3"/>
<dbReference type="OrthoDB" id="2940407at2759"/>
<organism evidence="1 2">
    <name type="scientific">Collybiopsis luxurians FD-317 M1</name>
    <dbReference type="NCBI Taxonomy" id="944289"/>
    <lineage>
        <taxon>Eukaryota</taxon>
        <taxon>Fungi</taxon>
        <taxon>Dikarya</taxon>
        <taxon>Basidiomycota</taxon>
        <taxon>Agaricomycotina</taxon>
        <taxon>Agaricomycetes</taxon>
        <taxon>Agaricomycetidae</taxon>
        <taxon>Agaricales</taxon>
        <taxon>Marasmiineae</taxon>
        <taxon>Omphalotaceae</taxon>
        <taxon>Collybiopsis</taxon>
        <taxon>Collybiopsis luxurians</taxon>
    </lineage>
</organism>
<dbReference type="Proteomes" id="UP000053593">
    <property type="component" value="Unassembled WGS sequence"/>
</dbReference>
<protein>
    <submittedName>
        <fullName evidence="1">Uncharacterized protein</fullName>
    </submittedName>
</protein>
<evidence type="ECO:0000313" key="1">
    <source>
        <dbReference type="EMBL" id="KIK60498.1"/>
    </source>
</evidence>
<evidence type="ECO:0000313" key="2">
    <source>
        <dbReference type="Proteomes" id="UP000053593"/>
    </source>
</evidence>
<name>A0A0D0CWM3_9AGAR</name>
<reference evidence="1 2" key="1">
    <citation type="submission" date="2014-04" db="EMBL/GenBank/DDBJ databases">
        <title>Evolutionary Origins and Diversification of the Mycorrhizal Mutualists.</title>
        <authorList>
            <consortium name="DOE Joint Genome Institute"/>
            <consortium name="Mycorrhizal Genomics Consortium"/>
            <person name="Kohler A."/>
            <person name="Kuo A."/>
            <person name="Nagy L.G."/>
            <person name="Floudas D."/>
            <person name="Copeland A."/>
            <person name="Barry K.W."/>
            <person name="Cichocki N."/>
            <person name="Veneault-Fourrey C."/>
            <person name="LaButti K."/>
            <person name="Lindquist E.A."/>
            <person name="Lipzen A."/>
            <person name="Lundell T."/>
            <person name="Morin E."/>
            <person name="Murat C."/>
            <person name="Riley R."/>
            <person name="Ohm R."/>
            <person name="Sun H."/>
            <person name="Tunlid A."/>
            <person name="Henrissat B."/>
            <person name="Grigoriev I.V."/>
            <person name="Hibbett D.S."/>
            <person name="Martin F."/>
        </authorList>
    </citation>
    <scope>NUCLEOTIDE SEQUENCE [LARGE SCALE GENOMIC DNA]</scope>
    <source>
        <strain evidence="1 2">FD-317 M1</strain>
    </source>
</reference>
<keyword evidence="2" id="KW-1185">Reference proteome</keyword>
<dbReference type="Gene3D" id="3.40.50.1460">
    <property type="match status" value="1"/>
</dbReference>
<accession>A0A0D0CWM3</accession>
<dbReference type="EMBL" id="KN834775">
    <property type="protein sequence ID" value="KIK60498.1"/>
    <property type="molecule type" value="Genomic_DNA"/>
</dbReference>
<sequence>MTKLHSVLIVGSSSPADIWMLADAAKLAWAISGGEKPGKRIFLAPIPFHQYEGYSSERGCILGFDGIPRLLVPYPENIDIITNSSRLKSTFLQHVETLAKSLGTGDVLFIAFSSHGRFGDGAILVGHPAETSEQCHITIREVEAALKHKPKSARVVVWVSACFSGHWLQSSEWDTFAASGKNEETYSIPTSTSGVARGSRHLLASFTTLGQKAGVEYPHPINGSASYFSSDNPPLPITTPNIPLHLLASETTETMKMYPAGEVIPQRSQASLTSRPLPFPTFTPSLLDRLKLVYPDPSRGATTDHILHHTGSDRLHTLKSAFLSAVSTNRYLSTATVNIVSMMIRFPKLAKSDTLVIHAITCHEHLLFLAEALVLTNVWEAGHQVEADILNGMDTISYYKLRRGGESSMEELFLALEVEDRFKDAMFGWYSTVSQAFITTWCDCGCLEFQIEELVSARTQVSEWVQLVGKAKPELLCSCGTHLLLTKEEYRDMLQAYKEKELLLEGEVGDSKGHTVLTSCASLADVSTFIGTNSLMTSPGIVSSKTWP</sequence>
<proteinExistence type="predicted"/>
<dbReference type="HOGENOM" id="CLU_497000_0_0_1"/>